<dbReference type="Proteomes" id="UP000054123">
    <property type="component" value="Unassembled WGS sequence"/>
</dbReference>
<dbReference type="AlphaFoldDB" id="A0A011M0J3"/>
<evidence type="ECO:0000256" key="2">
    <source>
        <dbReference type="SAM" id="Phobius"/>
    </source>
</evidence>
<protein>
    <submittedName>
        <fullName evidence="3">Secretion permease</fullName>
    </submittedName>
</protein>
<feature type="transmembrane region" description="Helical" evidence="2">
    <location>
        <begin position="24"/>
        <end position="46"/>
    </location>
</feature>
<keyword evidence="2" id="KW-0472">Membrane</keyword>
<proteinExistence type="predicted"/>
<keyword evidence="2" id="KW-1133">Transmembrane helix</keyword>
<dbReference type="STRING" id="1122190.GCA_000621105_00334"/>
<evidence type="ECO:0000313" key="4">
    <source>
        <dbReference type="Proteomes" id="UP000054123"/>
    </source>
</evidence>
<keyword evidence="4" id="KW-1185">Reference proteome</keyword>
<dbReference type="PATRIC" id="fig|1450449.3.peg.136"/>
<evidence type="ECO:0000256" key="1">
    <source>
        <dbReference type="SAM" id="Coils"/>
    </source>
</evidence>
<keyword evidence="1" id="KW-0175">Coiled coil</keyword>
<name>A0A011M0J3_9PAST</name>
<sequence length="419" mass="48716">MFREEAIAYQSRKWKSTAVLFSRVPAWFVFSISFFIFTAFILFIIFGSYTRRETVVGELVMQAHPIILSAPKSGYISENYIQPHQQVKKGEPLFKITLDRITHSGNINVNSILSLKSQIQSTEQAISALLKNKAETINSLEKQIKNSQKIYQDKQAYLVEIEKTMKDYADLVKRYEKLLKVGHSSYDEVNIQKSRYFQQKSLFNELKQELIQLKSSQLNLENEIETRKTEFDNQIIRYEMQKSDLSIRLMEFESVSDIIVNASLDGKIESTSVTIGQMIKENDPLAQILPQNKGDYQLVMWVPNSAISFIKQGDEVNIRYEAFPFEKFGQFKGKITSISTLPASLQELSFYKNLPTNLEQGIPLYKILIELADQNVKYNDTTLYFMSGMKAEATLFLEKRKLYEWILFPMYQLRKNMEQ</sequence>
<dbReference type="PANTHER" id="PTHR30386">
    <property type="entry name" value="MEMBRANE FUSION SUBUNIT OF EMRAB-TOLC MULTIDRUG EFFLUX PUMP"/>
    <property type="match status" value="1"/>
</dbReference>
<comment type="caution">
    <text evidence="3">The sequence shown here is derived from an EMBL/GenBank/DDBJ whole genome shotgun (WGS) entry which is preliminary data.</text>
</comment>
<accession>A0A011M0J3</accession>
<dbReference type="RefSeq" id="WP_241761958.1">
    <property type="nucleotide sequence ID" value="NZ_AVSP01000004.1"/>
</dbReference>
<feature type="coiled-coil region" evidence="1">
    <location>
        <begin position="112"/>
        <end position="178"/>
    </location>
</feature>
<dbReference type="Gene3D" id="2.40.30.170">
    <property type="match status" value="1"/>
</dbReference>
<keyword evidence="2" id="KW-0812">Transmembrane</keyword>
<reference evidence="3 4" key="1">
    <citation type="journal article" date="2014" name="Genome Announc.">
        <title>Genome Sequence of a Presumptive Mannheimia haemolytica Strain with an A1/A6-Cross-Reactive Serotype from a White-Tailed Deer (Odocoileus virginianus).</title>
        <authorList>
            <person name="Lawrence P.K."/>
            <person name="Bey R.F."/>
            <person name="Wiener B."/>
            <person name="Kittichotirat W."/>
            <person name="Bumgarner R.E."/>
        </authorList>
    </citation>
    <scope>NUCLEOTIDE SEQUENCE [LARGE SCALE GENOMIC DNA]</scope>
    <source>
        <strain evidence="3 4">PKL10</strain>
    </source>
</reference>
<dbReference type="PRINTS" id="PR01490">
    <property type="entry name" value="RTXTOXIND"/>
</dbReference>
<dbReference type="InterPro" id="IPR050739">
    <property type="entry name" value="MFP"/>
</dbReference>
<organism evidence="3 4">
    <name type="scientific">Mannheimia granulomatis</name>
    <dbReference type="NCBI Taxonomy" id="85402"/>
    <lineage>
        <taxon>Bacteria</taxon>
        <taxon>Pseudomonadati</taxon>
        <taxon>Pseudomonadota</taxon>
        <taxon>Gammaproteobacteria</taxon>
        <taxon>Pasteurellales</taxon>
        <taxon>Pasteurellaceae</taxon>
        <taxon>Mannheimia</taxon>
    </lineage>
</organism>
<evidence type="ECO:0000313" key="3">
    <source>
        <dbReference type="EMBL" id="EXI63003.1"/>
    </source>
</evidence>
<gene>
    <name evidence="3" type="ORF">AK33_00945</name>
</gene>
<dbReference type="PANTHER" id="PTHR30386:SF28">
    <property type="entry name" value="EXPORTED PROTEIN"/>
    <property type="match status" value="1"/>
</dbReference>
<dbReference type="EMBL" id="JANJ01000001">
    <property type="protein sequence ID" value="EXI63003.1"/>
    <property type="molecule type" value="Genomic_DNA"/>
</dbReference>